<comment type="similarity">
    <text evidence="1">Belongs to the peptidase S49 family.</text>
</comment>
<dbReference type="EMBL" id="JBHRZV010000049">
    <property type="protein sequence ID" value="MFC3928357.1"/>
    <property type="molecule type" value="Genomic_DNA"/>
</dbReference>
<dbReference type="Pfam" id="PF01343">
    <property type="entry name" value="Peptidase_S49"/>
    <property type="match status" value="1"/>
</dbReference>
<dbReference type="PANTHER" id="PTHR42987">
    <property type="entry name" value="PEPTIDASE S49"/>
    <property type="match status" value="1"/>
</dbReference>
<accession>A0ABV8CWI6</accession>
<evidence type="ECO:0000313" key="6">
    <source>
        <dbReference type="EMBL" id="MFC3928357.1"/>
    </source>
</evidence>
<evidence type="ECO:0000313" key="7">
    <source>
        <dbReference type="Proteomes" id="UP001595807"/>
    </source>
</evidence>
<dbReference type="RefSeq" id="WP_380426826.1">
    <property type="nucleotide sequence ID" value="NZ_JBHRZV010000049.1"/>
</dbReference>
<dbReference type="InterPro" id="IPR004635">
    <property type="entry name" value="Pept_S49_SppA"/>
</dbReference>
<dbReference type="InterPro" id="IPR047272">
    <property type="entry name" value="S49_SppA_C"/>
</dbReference>
<evidence type="ECO:0000259" key="5">
    <source>
        <dbReference type="Pfam" id="PF01343"/>
    </source>
</evidence>
<evidence type="ECO:0000256" key="1">
    <source>
        <dbReference type="ARBA" id="ARBA00008683"/>
    </source>
</evidence>
<dbReference type="InterPro" id="IPR029045">
    <property type="entry name" value="ClpP/crotonase-like_dom_sf"/>
</dbReference>
<dbReference type="PANTHER" id="PTHR42987:SF7">
    <property type="entry name" value="SIGNAL PEPTIDE PEPTIDASE SPPA-RELATED"/>
    <property type="match status" value="1"/>
</dbReference>
<keyword evidence="2" id="KW-0645">Protease</keyword>
<evidence type="ECO:0000256" key="4">
    <source>
        <dbReference type="ARBA" id="ARBA00022825"/>
    </source>
</evidence>
<dbReference type="CDD" id="cd07023">
    <property type="entry name" value="S49_Sppa_N_C"/>
    <property type="match status" value="1"/>
</dbReference>
<dbReference type="InterPro" id="IPR002142">
    <property type="entry name" value="Peptidase_S49"/>
</dbReference>
<proteinExistence type="inferred from homology"/>
<comment type="caution">
    <text evidence="6">The sequence shown here is derived from an EMBL/GenBank/DDBJ whole genome shotgun (WGS) entry which is preliminary data.</text>
</comment>
<keyword evidence="3" id="KW-0378">Hydrolase</keyword>
<protein>
    <submittedName>
        <fullName evidence="6">Signal peptide peptidase SppA</fullName>
    </submittedName>
</protein>
<organism evidence="6 7">
    <name type="scientific">Streptococcus caprae</name>
    <dbReference type="NCBI Taxonomy" id="1640501"/>
    <lineage>
        <taxon>Bacteria</taxon>
        <taxon>Bacillati</taxon>
        <taxon>Bacillota</taxon>
        <taxon>Bacilli</taxon>
        <taxon>Lactobacillales</taxon>
        <taxon>Streptococcaceae</taxon>
        <taxon>Streptococcus</taxon>
    </lineage>
</organism>
<feature type="domain" description="Peptidase S49" evidence="5">
    <location>
        <begin position="129"/>
        <end position="276"/>
    </location>
</feature>
<gene>
    <name evidence="6" type="primary">sppA</name>
    <name evidence="6" type="ORF">ACFORF_07235</name>
</gene>
<evidence type="ECO:0000256" key="2">
    <source>
        <dbReference type="ARBA" id="ARBA00022670"/>
    </source>
</evidence>
<keyword evidence="4" id="KW-0720">Serine protease</keyword>
<keyword evidence="7" id="KW-1185">Reference proteome</keyword>
<name>A0ABV8CWI6_9STRE</name>
<dbReference type="Gene3D" id="3.90.226.10">
    <property type="entry name" value="2-enoyl-CoA Hydratase, Chain A, domain 1"/>
    <property type="match status" value="2"/>
</dbReference>
<reference evidence="7" key="1">
    <citation type="journal article" date="2019" name="Int. J. Syst. Evol. Microbiol.">
        <title>The Global Catalogue of Microorganisms (GCM) 10K type strain sequencing project: providing services to taxonomists for standard genome sequencing and annotation.</title>
        <authorList>
            <consortium name="The Broad Institute Genomics Platform"/>
            <consortium name="The Broad Institute Genome Sequencing Center for Infectious Disease"/>
            <person name="Wu L."/>
            <person name="Ma J."/>
        </authorList>
    </citation>
    <scope>NUCLEOTIDE SEQUENCE [LARGE SCALE GENOMIC DNA]</scope>
    <source>
        <strain evidence="7">CCUG 67170</strain>
    </source>
</reference>
<dbReference type="NCBIfam" id="TIGR00706">
    <property type="entry name" value="SppA_dom"/>
    <property type="match status" value="1"/>
</dbReference>
<sequence>MDKKKGIVIGAAALVLVTSLFSSSPKKEETSEATGTSALSINQLLGNATEIQEEVLEEGSASKRILVIPIEGEIGTTGSTYNHDLILSSIDQIREDPTIMAVLLSIDSPGGGVYATREVYDRMKEIQAEIEIPVYASMGSTAASGGYYLSMLGDKVFASEETITGSIGVIMSSYNTQDLLEKLGVKPVVIKSADMKDIMSTSRDMTDAERQVLQTYIDESFQRFVDVVEEGRGMSEEEVRKLADGRIYSGSQALQAGLVDEMGYEKDALAALKSDFDLTDAQVFTYTSNDLGFGSFFPSLLGQLGLSSDTTPLGQMDKMIEKIESLDDMKLEYKLQGGY</sequence>
<dbReference type="SUPFAM" id="SSF52096">
    <property type="entry name" value="ClpP/crotonase"/>
    <property type="match status" value="1"/>
</dbReference>
<dbReference type="Proteomes" id="UP001595807">
    <property type="component" value="Unassembled WGS sequence"/>
</dbReference>
<evidence type="ECO:0000256" key="3">
    <source>
        <dbReference type="ARBA" id="ARBA00022801"/>
    </source>
</evidence>